<keyword evidence="1" id="KW-0812">Transmembrane</keyword>
<keyword evidence="1" id="KW-0472">Membrane</keyword>
<accession>A0AA40DFP3</accession>
<dbReference type="GeneID" id="85329561"/>
<evidence type="ECO:0000313" key="3">
    <source>
        <dbReference type="Proteomes" id="UP001172101"/>
    </source>
</evidence>
<proteinExistence type="predicted"/>
<organism evidence="2 3">
    <name type="scientific">Lasiosphaeria miniovina</name>
    <dbReference type="NCBI Taxonomy" id="1954250"/>
    <lineage>
        <taxon>Eukaryota</taxon>
        <taxon>Fungi</taxon>
        <taxon>Dikarya</taxon>
        <taxon>Ascomycota</taxon>
        <taxon>Pezizomycotina</taxon>
        <taxon>Sordariomycetes</taxon>
        <taxon>Sordariomycetidae</taxon>
        <taxon>Sordariales</taxon>
        <taxon>Lasiosphaeriaceae</taxon>
        <taxon>Lasiosphaeria</taxon>
    </lineage>
</organism>
<evidence type="ECO:0000256" key="1">
    <source>
        <dbReference type="SAM" id="Phobius"/>
    </source>
</evidence>
<dbReference type="AlphaFoldDB" id="A0AA40DFP3"/>
<comment type="caution">
    <text evidence="2">The sequence shown here is derived from an EMBL/GenBank/DDBJ whole genome shotgun (WGS) entry which is preliminary data.</text>
</comment>
<dbReference type="Proteomes" id="UP001172101">
    <property type="component" value="Unassembled WGS sequence"/>
</dbReference>
<keyword evidence="1" id="KW-1133">Transmembrane helix</keyword>
<dbReference type="EMBL" id="JAUIRO010000009">
    <property type="protein sequence ID" value="KAK0701719.1"/>
    <property type="molecule type" value="Genomic_DNA"/>
</dbReference>
<evidence type="ECO:0000313" key="2">
    <source>
        <dbReference type="EMBL" id="KAK0701719.1"/>
    </source>
</evidence>
<sequence>MAPKDPLTLTLSDIRLTWKGSKPARPDAGGNMVADMERIAKAEALRVGYDEDLHDENLRKFLWDQVHPKPKLQFRQNRYENCVPWETTTETFLQQTEPHEHSYPDWVGGTYIAIVSVLQQWQHQQTSQQSRDNEILILLTLYLDFTKGVQQMSYRQNLFIFFIFVILFIFNLFGLRLCFSLNLGLCGKLTAL</sequence>
<gene>
    <name evidence="2" type="ORF">B0T26DRAFT_757712</name>
</gene>
<dbReference type="RefSeq" id="XP_060289383.1">
    <property type="nucleotide sequence ID" value="XM_060446291.1"/>
</dbReference>
<name>A0AA40DFP3_9PEZI</name>
<reference evidence="2" key="1">
    <citation type="submission" date="2023-06" db="EMBL/GenBank/DDBJ databases">
        <title>Genome-scale phylogeny and comparative genomics of the fungal order Sordariales.</title>
        <authorList>
            <consortium name="Lawrence Berkeley National Laboratory"/>
            <person name="Hensen N."/>
            <person name="Bonometti L."/>
            <person name="Westerberg I."/>
            <person name="Brannstrom I.O."/>
            <person name="Guillou S."/>
            <person name="Cros-Aarteil S."/>
            <person name="Calhoun S."/>
            <person name="Haridas S."/>
            <person name="Kuo A."/>
            <person name="Mondo S."/>
            <person name="Pangilinan J."/>
            <person name="Riley R."/>
            <person name="LaButti K."/>
            <person name="Andreopoulos B."/>
            <person name="Lipzen A."/>
            <person name="Chen C."/>
            <person name="Yanf M."/>
            <person name="Daum C."/>
            <person name="Ng V."/>
            <person name="Clum A."/>
            <person name="Steindorff A."/>
            <person name="Ohm R."/>
            <person name="Martin F."/>
            <person name="Silar P."/>
            <person name="Natvig D."/>
            <person name="Lalanne C."/>
            <person name="Gautier V."/>
            <person name="Ament-velasquez S.L."/>
            <person name="Kruys A."/>
            <person name="Hutchinson M.I."/>
            <person name="Powell A.J."/>
            <person name="Barry K."/>
            <person name="Miller A.N."/>
            <person name="Grigoriev I.V."/>
            <person name="Debuchy R."/>
            <person name="Gladieux P."/>
            <person name="Thoren M.H."/>
            <person name="Johannesson H."/>
        </authorList>
    </citation>
    <scope>NUCLEOTIDE SEQUENCE</scope>
    <source>
        <strain evidence="2">SMH2392-1A</strain>
    </source>
</reference>
<keyword evidence="3" id="KW-1185">Reference proteome</keyword>
<protein>
    <submittedName>
        <fullName evidence="2">Uncharacterized protein</fullName>
    </submittedName>
</protein>
<feature type="transmembrane region" description="Helical" evidence="1">
    <location>
        <begin position="158"/>
        <end position="179"/>
    </location>
</feature>